<organism evidence="1 2">
    <name type="scientific">Senna tora</name>
    <dbReference type="NCBI Taxonomy" id="362788"/>
    <lineage>
        <taxon>Eukaryota</taxon>
        <taxon>Viridiplantae</taxon>
        <taxon>Streptophyta</taxon>
        <taxon>Embryophyta</taxon>
        <taxon>Tracheophyta</taxon>
        <taxon>Spermatophyta</taxon>
        <taxon>Magnoliopsida</taxon>
        <taxon>eudicotyledons</taxon>
        <taxon>Gunneridae</taxon>
        <taxon>Pentapetalae</taxon>
        <taxon>rosids</taxon>
        <taxon>fabids</taxon>
        <taxon>Fabales</taxon>
        <taxon>Fabaceae</taxon>
        <taxon>Caesalpinioideae</taxon>
        <taxon>Cassia clade</taxon>
        <taxon>Senna</taxon>
    </lineage>
</organism>
<dbReference type="AlphaFoldDB" id="A0A835CB19"/>
<evidence type="ECO:0000313" key="2">
    <source>
        <dbReference type="Proteomes" id="UP000634136"/>
    </source>
</evidence>
<sequence length="260" mass="30141">MENLFSTATSLATDIMCKIIGSIPPENIPKLPYVSNNWYRTCDSSYFITDHSAKSKEKNYRHMLFCKLDPNDMALPVFMPLDPLINDEQARKTFSRIPSIFNHDVLNYVRTDKGVICFYTGGVDSMCYFFFWSPVTDQCVTVSFPNGITPTSFWFRVRPQYRSCSIMKISFNVCCEEWAFISIDNSLGIATWFNVSASHKTYVIWCSNKTKGDGIVWHQFRRIDLSPATLRFLDFACDFLICISGKMQYYDDEEQTMHKD</sequence>
<proteinExistence type="predicted"/>
<comment type="caution">
    <text evidence="1">The sequence shown here is derived from an EMBL/GenBank/DDBJ whole genome shotgun (WGS) entry which is preliminary data.</text>
</comment>
<dbReference type="EMBL" id="JAAIUW010000004">
    <property type="protein sequence ID" value="KAF7835306.1"/>
    <property type="molecule type" value="Genomic_DNA"/>
</dbReference>
<protein>
    <submittedName>
        <fullName evidence="1">Uncharacterized protein</fullName>
    </submittedName>
</protein>
<keyword evidence="2" id="KW-1185">Reference proteome</keyword>
<dbReference type="Proteomes" id="UP000634136">
    <property type="component" value="Unassembled WGS sequence"/>
</dbReference>
<accession>A0A835CB19</accession>
<evidence type="ECO:0000313" key="1">
    <source>
        <dbReference type="EMBL" id="KAF7835306.1"/>
    </source>
</evidence>
<gene>
    <name evidence="1" type="ORF">G2W53_010165</name>
</gene>
<reference evidence="1" key="1">
    <citation type="submission" date="2020-09" db="EMBL/GenBank/DDBJ databases">
        <title>Genome-Enabled Discovery of Anthraquinone Biosynthesis in Senna tora.</title>
        <authorList>
            <person name="Kang S.-H."/>
            <person name="Pandey R.P."/>
            <person name="Lee C.-M."/>
            <person name="Sim J.-S."/>
            <person name="Jeong J.-T."/>
            <person name="Choi B.-S."/>
            <person name="Jung M."/>
            <person name="Ginzburg D."/>
            <person name="Zhao K."/>
            <person name="Won S.Y."/>
            <person name="Oh T.-J."/>
            <person name="Yu Y."/>
            <person name="Kim N.-H."/>
            <person name="Lee O.R."/>
            <person name="Lee T.-H."/>
            <person name="Bashyal P."/>
            <person name="Kim T.-S."/>
            <person name="Lee W.-H."/>
            <person name="Kawkins C."/>
            <person name="Kim C.-K."/>
            <person name="Kim J.S."/>
            <person name="Ahn B.O."/>
            <person name="Rhee S.Y."/>
            <person name="Sohng J.K."/>
        </authorList>
    </citation>
    <scope>NUCLEOTIDE SEQUENCE</scope>
    <source>
        <tissue evidence="1">Leaf</tissue>
    </source>
</reference>
<name>A0A835CB19_9FABA</name>